<evidence type="ECO:0000259" key="8">
    <source>
        <dbReference type="PROSITE" id="PS50893"/>
    </source>
</evidence>
<feature type="transmembrane region" description="Helical" evidence="7">
    <location>
        <begin position="508"/>
        <end position="527"/>
    </location>
</feature>
<dbReference type="SUPFAM" id="SSF90123">
    <property type="entry name" value="ABC transporter transmembrane region"/>
    <property type="match status" value="1"/>
</dbReference>
<dbReference type="InterPro" id="IPR027417">
    <property type="entry name" value="P-loop_NTPase"/>
</dbReference>
<feature type="transmembrane region" description="Helical" evidence="7">
    <location>
        <begin position="575"/>
        <end position="593"/>
    </location>
</feature>
<keyword evidence="3" id="KW-0547">Nucleotide-binding</keyword>
<dbReference type="Gene3D" id="3.40.710.10">
    <property type="entry name" value="DD-peptidase/beta-lactamase superfamily"/>
    <property type="match status" value="1"/>
</dbReference>
<keyword evidence="10" id="KW-0378">Hydrolase</keyword>
<feature type="transmembrane region" description="Helical" evidence="7">
    <location>
        <begin position="396"/>
        <end position="418"/>
    </location>
</feature>
<dbReference type="EMBL" id="CBSW010000305">
    <property type="protein sequence ID" value="CDG99401.1"/>
    <property type="molecule type" value="Genomic_DNA"/>
</dbReference>
<dbReference type="Proteomes" id="UP000028511">
    <property type="component" value="Unassembled WGS sequence"/>
</dbReference>
<feature type="transmembrane region" description="Helical" evidence="7">
    <location>
        <begin position="758"/>
        <end position="785"/>
    </location>
</feature>
<dbReference type="Pfam" id="PF00144">
    <property type="entry name" value="Beta-lactamase"/>
    <property type="match status" value="1"/>
</dbReference>
<dbReference type="GO" id="GO:0016887">
    <property type="term" value="F:ATP hydrolysis activity"/>
    <property type="evidence" value="ECO:0007669"/>
    <property type="project" value="InterPro"/>
</dbReference>
<evidence type="ECO:0000256" key="7">
    <source>
        <dbReference type="SAM" id="Phobius"/>
    </source>
</evidence>
<dbReference type="Gene3D" id="1.20.1560.10">
    <property type="entry name" value="ABC transporter type 1, transmembrane domain"/>
    <property type="match status" value="1"/>
</dbReference>
<dbReference type="InterPro" id="IPR050491">
    <property type="entry name" value="AmpC-like"/>
</dbReference>
<proteinExistence type="predicted"/>
<accession>A0A077NBC4</accession>
<dbReference type="InterPro" id="IPR001466">
    <property type="entry name" value="Beta-lactam-related"/>
</dbReference>
<keyword evidence="5 7" id="KW-1133">Transmembrane helix</keyword>
<dbReference type="InterPro" id="IPR003439">
    <property type="entry name" value="ABC_transporter-like_ATP-bd"/>
</dbReference>
<feature type="transmembrane region" description="Helical" evidence="7">
    <location>
        <begin position="547"/>
        <end position="569"/>
    </location>
</feature>
<comment type="caution">
    <text evidence="10">The sequence shown here is derived from an EMBL/GenBank/DDBJ whole genome shotgun (WGS) entry which is preliminary data.</text>
</comment>
<evidence type="ECO:0000256" key="6">
    <source>
        <dbReference type="ARBA" id="ARBA00023136"/>
    </source>
</evidence>
<keyword evidence="4" id="KW-0067">ATP-binding</keyword>
<dbReference type="AlphaFoldDB" id="A0A077NBC4"/>
<evidence type="ECO:0000259" key="9">
    <source>
        <dbReference type="PROSITE" id="PS50929"/>
    </source>
</evidence>
<gene>
    <name evidence="10" type="ORF">XBP1_960002</name>
</gene>
<dbReference type="GO" id="GO:0005524">
    <property type="term" value="F:ATP binding"/>
    <property type="evidence" value="ECO:0007669"/>
    <property type="project" value="UniProtKB-KW"/>
</dbReference>
<keyword evidence="2 7" id="KW-0812">Transmembrane</keyword>
<dbReference type="SUPFAM" id="SSF52540">
    <property type="entry name" value="P-loop containing nucleoside triphosphate hydrolases"/>
    <property type="match status" value="1"/>
</dbReference>
<dbReference type="PANTHER" id="PTHR46825:SF11">
    <property type="entry name" value="PENICILLIN-BINDING PROTEIN 4"/>
    <property type="match status" value="1"/>
</dbReference>
<dbReference type="InterPro" id="IPR011527">
    <property type="entry name" value="ABC1_TM_dom"/>
</dbReference>
<organism evidence="10">
    <name type="scientific">Xenorhabdus bovienii str. puntauvense</name>
    <dbReference type="NCBI Taxonomy" id="1398201"/>
    <lineage>
        <taxon>Bacteria</taxon>
        <taxon>Pseudomonadati</taxon>
        <taxon>Pseudomonadota</taxon>
        <taxon>Gammaproteobacteria</taxon>
        <taxon>Enterobacterales</taxon>
        <taxon>Morganellaceae</taxon>
        <taxon>Xenorhabdus</taxon>
    </lineage>
</organism>
<reference evidence="10" key="1">
    <citation type="submission" date="2013-07" db="EMBL/GenBank/DDBJ databases">
        <title>Sub-species coevolution in mutualistic symbiosis.</title>
        <authorList>
            <person name="Murfin K."/>
            <person name="Klassen J."/>
            <person name="Lee M."/>
            <person name="Forst S."/>
            <person name="Stock P."/>
            <person name="Goodrich-Blair H."/>
        </authorList>
    </citation>
    <scope>NUCLEOTIDE SEQUENCE [LARGE SCALE GENOMIC DNA]</scope>
    <source>
        <strain evidence="10">Puntauvense</strain>
    </source>
</reference>
<dbReference type="RefSeq" id="WP_038214519.1">
    <property type="nucleotide sequence ID" value="NZ_CAWLWN010000088.1"/>
</dbReference>
<evidence type="ECO:0000256" key="1">
    <source>
        <dbReference type="ARBA" id="ARBA00004651"/>
    </source>
</evidence>
<evidence type="ECO:0000313" key="10">
    <source>
        <dbReference type="EMBL" id="CDG99401.1"/>
    </source>
</evidence>
<dbReference type="InterPro" id="IPR012338">
    <property type="entry name" value="Beta-lactam/transpept-like"/>
</dbReference>
<dbReference type="SMART" id="SM00382">
    <property type="entry name" value="AAA"/>
    <property type="match status" value="1"/>
</dbReference>
<evidence type="ECO:0000256" key="3">
    <source>
        <dbReference type="ARBA" id="ARBA00022741"/>
    </source>
</evidence>
<dbReference type="PANTHER" id="PTHR46825">
    <property type="entry name" value="D-ALANYL-D-ALANINE-CARBOXYPEPTIDASE/ENDOPEPTIDASE AMPH"/>
    <property type="match status" value="1"/>
</dbReference>
<dbReference type="InterPro" id="IPR003593">
    <property type="entry name" value="AAA+_ATPase"/>
</dbReference>
<name>A0A077NBC4_XENBV</name>
<evidence type="ECO:0000256" key="4">
    <source>
        <dbReference type="ARBA" id="ARBA00022840"/>
    </source>
</evidence>
<dbReference type="GO" id="GO:0140359">
    <property type="term" value="F:ABC-type transporter activity"/>
    <property type="evidence" value="ECO:0007669"/>
    <property type="project" value="InterPro"/>
</dbReference>
<dbReference type="SUPFAM" id="SSF56601">
    <property type="entry name" value="beta-lactamase/transpeptidase-like"/>
    <property type="match status" value="1"/>
</dbReference>
<feature type="transmembrane region" description="Helical" evidence="7">
    <location>
        <begin position="797"/>
        <end position="819"/>
    </location>
</feature>
<feature type="transmembrane region" description="Helical" evidence="7">
    <location>
        <begin position="472"/>
        <end position="496"/>
    </location>
</feature>
<comment type="subcellular location">
    <subcellularLocation>
        <location evidence="1">Cell membrane</location>
        <topology evidence="1">Multi-pass membrane protein</topology>
    </subcellularLocation>
</comment>
<evidence type="ECO:0000256" key="2">
    <source>
        <dbReference type="ARBA" id="ARBA00022692"/>
    </source>
</evidence>
<evidence type="ECO:0000256" key="5">
    <source>
        <dbReference type="ARBA" id="ARBA00022989"/>
    </source>
</evidence>
<feature type="domain" description="ABC transmembrane type-1" evidence="9">
    <location>
        <begin position="547"/>
        <end position="721"/>
    </location>
</feature>
<feature type="domain" description="ABC transporter" evidence="8">
    <location>
        <begin position="853"/>
        <end position="1066"/>
    </location>
</feature>
<feature type="transmembrane region" description="Helical" evidence="7">
    <location>
        <begin position="651"/>
        <end position="672"/>
    </location>
</feature>
<dbReference type="Pfam" id="PF00005">
    <property type="entry name" value="ABC_tran"/>
    <property type="match status" value="1"/>
</dbReference>
<feature type="transmembrane region" description="Helical" evidence="7">
    <location>
        <begin position="678"/>
        <end position="697"/>
    </location>
</feature>
<dbReference type="InterPro" id="IPR036640">
    <property type="entry name" value="ABC1_TM_sf"/>
</dbReference>
<dbReference type="EC" id="3.6.3.44" evidence="10"/>
<keyword evidence="6 7" id="KW-0472">Membrane</keyword>
<dbReference type="SMR" id="A0A077NBC4"/>
<dbReference type="GO" id="GO:0005886">
    <property type="term" value="C:plasma membrane"/>
    <property type="evidence" value="ECO:0007669"/>
    <property type="project" value="UniProtKB-SubCell"/>
</dbReference>
<sequence>MSNAGLIRIGIFLVAIYLALVGSVFADTIDQKQVISQKQDPDLEQIVGELSRRWDVAQVPTGGLSVIVGDKVRTWRLGKEEAGTFELASTSKAFTGLLIALLEQEGVLNRQDAITQWIPELAERPEMGYSAVLLKNLLFHTSGISGDTIDLLRPYDASDALVKLPVLLKEIPLAYPVGAKEEYATLNYSLLGLAAERATGKSFATLMREKIFLPLGMKNTTMEGDLSAEGSTAESARIPGYKISFTTAQPYDAPRYLQNTPAGYVLSTPQDMAIWLKFLLHQQPLGSDKGDGDEKLSALYAALEQAKRPYGGNGDTGYAYGWDVKTDVTTSWSHPGQNPNATAYVAFDPKAGVGVSLLGNSNSPQVIQLGQAIFEHLRGASSAGLPENFPVDDGDWISTVAAVIFWLGGALLLVAVMYKRGNKDKGGRDESVPDGASVLESRVETAIIQESFVRSAESTAEKSVWRAFLSRFIVQNVALVSVLAIIPPLLLGLSWANLLVWGTFSLPVAAMGLLFFINAVSLFFFLVTQRSGRYTSKTFSSLMIAKVVGLTVISGLLNSALVLFIIQAIDSPSTYLLYSAVLLFSCIYFYISTRKAAEQQIMRFGHSFVQGWRMEIIRKLLASDYKNIEQLSSGKIQSVVGENSQELAKSVLAFVPFFANLLTIIFLFTYLMVFKSPVATSVLLACALPMIVLYYCISERANRIMPQALSIRSEFMDTVEDLQKGYKGLRREAVKHSFYRHAQAVSDRFKALRIQYDIGFLNAFFIGESLLTILLVAVALMFPLLIPHFDGNVSKEYLIILLYLIGPLNAVMSAMPELIRLKSLMSNMVMFSQSIQTDAPAGTMTGIQDVKTLELSAVHFYYPATGGECFGVGPISLKAESGKSYFLTGGNGSGKSTLAMILAGLYAPERGTVRINGEEASQHQLLEQTRAIFSDNWLFKRVYDPALLPLREAVNQNIALLGLTQKATLLSDGAFDNIKLSTGQRKRLSLAMLLADPSPLVVLDEWAADQDPRSKARFYKEWLPMLKAQNRIVFVVTHDDEYFSEADVLITMKNGQLIELKEESYA</sequence>
<dbReference type="Gene3D" id="3.40.50.300">
    <property type="entry name" value="P-loop containing nucleotide triphosphate hydrolases"/>
    <property type="match status" value="1"/>
</dbReference>
<dbReference type="PROSITE" id="PS50893">
    <property type="entry name" value="ABC_TRANSPORTER_2"/>
    <property type="match status" value="1"/>
</dbReference>
<protein>
    <submittedName>
        <fullName evidence="10">Xenobiotic-transporting ATPase</fullName>
        <ecNumber evidence="10">3.6.3.44</ecNumber>
    </submittedName>
</protein>
<dbReference type="PROSITE" id="PS50929">
    <property type="entry name" value="ABC_TM1F"/>
    <property type="match status" value="1"/>
</dbReference>
<dbReference type="HOGENOM" id="CLU_010807_0_0_6"/>